<dbReference type="InterPro" id="IPR035437">
    <property type="entry name" value="SNase_OB-fold_sf"/>
</dbReference>
<dbReference type="AlphaFoldDB" id="A0A1C9I1B3"/>
<dbReference type="SUPFAM" id="SSF50199">
    <property type="entry name" value="Staphylococcal nuclease"/>
    <property type="match status" value="1"/>
</dbReference>
<name>A0A1C9I1B3_RHILT</name>
<dbReference type="InterPro" id="IPR016071">
    <property type="entry name" value="Staphylococal_nuclease_OB-fold"/>
</dbReference>
<evidence type="ECO:0000259" key="1">
    <source>
        <dbReference type="SMART" id="SM00318"/>
    </source>
</evidence>
<organism evidence="2">
    <name type="scientific">Rhizobium leguminosarum bv. trifolii</name>
    <dbReference type="NCBI Taxonomy" id="386"/>
    <lineage>
        <taxon>Bacteria</taxon>
        <taxon>Pseudomonadati</taxon>
        <taxon>Pseudomonadota</taxon>
        <taxon>Alphaproteobacteria</taxon>
        <taxon>Hyphomicrobiales</taxon>
        <taxon>Rhizobiaceae</taxon>
        <taxon>Rhizobium/Agrobacterium group</taxon>
        <taxon>Rhizobium</taxon>
    </lineage>
</organism>
<reference evidence="2" key="1">
    <citation type="journal article" date="2015" name="BMC Genomics">
        <title>Transcriptome profiling of a Rhizobium leguminosarum bv. trifolii rosR mutant reveals the role of the transcriptional regulator RosR in motility, synthesis of cell-surface components, and other cellular processes.</title>
        <authorList>
            <person name="Rachwal K."/>
            <person name="Matczynska E."/>
            <person name="Janczarek M."/>
        </authorList>
    </citation>
    <scope>NUCLEOTIDE SEQUENCE</scope>
    <source>
        <strain evidence="2">Rt24.2</strain>
    </source>
</reference>
<dbReference type="SMART" id="SM00318">
    <property type="entry name" value="SNc"/>
    <property type="match status" value="1"/>
</dbReference>
<dbReference type="EMBL" id="KX490256">
    <property type="protein sequence ID" value="AOO92620.1"/>
    <property type="molecule type" value="Genomic_DNA"/>
</dbReference>
<feature type="domain" description="TNase-like" evidence="1">
    <location>
        <begin position="4"/>
        <end position="143"/>
    </location>
</feature>
<dbReference type="SMR" id="A0A1C9I1B3"/>
<protein>
    <submittedName>
        <fullName evidence="2">Nuclease</fullName>
    </submittedName>
</protein>
<dbReference type="Gene3D" id="2.40.50.90">
    <property type="match status" value="1"/>
</dbReference>
<sequence>MIAGLILCASLTAVDGDTVKCDGQNMRLLGEGVPFVSGIDTPEIGRHAKCTRERKLALIAKGRLKELLAEKGLRIVANGAVDRTPSHRPLVNIYRTNGEEIGTKLLKEGFARTWSPKQRFWRRRTIVQDQRQHQHRNRRTHRPCAGAAILRPNEDQSPVGGTLVLFGIRSLGCRLAEIKSINEVGIRA</sequence>
<evidence type="ECO:0000313" key="2">
    <source>
        <dbReference type="EMBL" id="AOO92620.1"/>
    </source>
</evidence>
<accession>A0A1C9I1B3</accession>
<dbReference type="Pfam" id="PF00565">
    <property type="entry name" value="SNase"/>
    <property type="match status" value="1"/>
</dbReference>
<reference evidence="2" key="2">
    <citation type="journal article" date="2016" name="Front. Microbiol.">
        <title>The Regulatory Protein RosR Affects Rhizobium leguminosarum bv. trifolii Protein Profiles, Cell Surface Properties, and Symbiosis with Clover.</title>
        <authorList>
            <person name="Rachwal K."/>
            <person name="Boguszewska A."/>
            <person name="Kopcinska J."/>
            <person name="Karas M."/>
            <person name="Tchorzewski M."/>
            <person name="Janczarek M."/>
        </authorList>
    </citation>
    <scope>NUCLEOTIDE SEQUENCE</scope>
    <source>
        <strain evidence="2">Rt24.2</strain>
    </source>
</reference>
<proteinExistence type="predicted"/>